<sequence>MRNKGPAFISWNIKLMPVSNTADVTICDSLECRRYEARTLTISTGRFVPNTSPRSILVKFATYRARQEAFMLKLKLKEYGHNKVFFNEVLTNTRAILLLHARGLAKSGRVEGAWSPDGSVLLSSP</sequence>
<feature type="non-terminal residue" evidence="1">
    <location>
        <position position="1"/>
    </location>
</feature>
<evidence type="ECO:0000313" key="1">
    <source>
        <dbReference type="EMBL" id="WAR06388.1"/>
    </source>
</evidence>
<name>A0ABY7E8T3_MYAAR</name>
<reference evidence="1" key="1">
    <citation type="submission" date="2022-11" db="EMBL/GenBank/DDBJ databases">
        <title>Centuries of genome instability and evolution in soft-shell clam transmissible cancer (bioRxiv).</title>
        <authorList>
            <person name="Hart S.F.M."/>
            <person name="Yonemitsu M.A."/>
            <person name="Giersch R.M."/>
            <person name="Beal B.F."/>
            <person name="Arriagada G."/>
            <person name="Davis B.W."/>
            <person name="Ostrander E.A."/>
            <person name="Goff S.P."/>
            <person name="Metzger M.J."/>
        </authorList>
    </citation>
    <scope>NUCLEOTIDE SEQUENCE</scope>
    <source>
        <strain evidence="1">MELC-2E11</strain>
        <tissue evidence="1">Siphon/mantle</tissue>
    </source>
</reference>
<dbReference type="EMBL" id="CP111016">
    <property type="protein sequence ID" value="WAR06388.1"/>
    <property type="molecule type" value="Genomic_DNA"/>
</dbReference>
<evidence type="ECO:0000313" key="2">
    <source>
        <dbReference type="Proteomes" id="UP001164746"/>
    </source>
</evidence>
<accession>A0ABY7E8T3</accession>
<gene>
    <name evidence="1" type="ORF">MAR_021757</name>
</gene>
<keyword evidence="2" id="KW-1185">Reference proteome</keyword>
<proteinExistence type="predicted"/>
<organism evidence="1 2">
    <name type="scientific">Mya arenaria</name>
    <name type="common">Soft-shell clam</name>
    <dbReference type="NCBI Taxonomy" id="6604"/>
    <lineage>
        <taxon>Eukaryota</taxon>
        <taxon>Metazoa</taxon>
        <taxon>Spiralia</taxon>
        <taxon>Lophotrochozoa</taxon>
        <taxon>Mollusca</taxon>
        <taxon>Bivalvia</taxon>
        <taxon>Autobranchia</taxon>
        <taxon>Heteroconchia</taxon>
        <taxon>Euheterodonta</taxon>
        <taxon>Imparidentia</taxon>
        <taxon>Neoheterodontei</taxon>
        <taxon>Myida</taxon>
        <taxon>Myoidea</taxon>
        <taxon>Myidae</taxon>
        <taxon>Mya</taxon>
    </lineage>
</organism>
<dbReference type="Proteomes" id="UP001164746">
    <property type="component" value="Chromosome 5"/>
</dbReference>
<protein>
    <submittedName>
        <fullName evidence="1">Uncharacterized protein</fullName>
    </submittedName>
</protein>